<dbReference type="Gene3D" id="1.10.150.570">
    <property type="entry name" value="GidA associated domain, C-terminal subdomain"/>
    <property type="match status" value="1"/>
</dbReference>
<feature type="binding site" evidence="11">
    <location>
        <begin position="280"/>
        <end position="294"/>
    </location>
    <ligand>
        <name>NAD(+)</name>
        <dbReference type="ChEBI" id="CHEBI:57540"/>
    </ligand>
</feature>
<evidence type="ECO:0000256" key="10">
    <source>
        <dbReference type="ARBA" id="ARBA00031800"/>
    </source>
</evidence>
<dbReference type="GO" id="GO:0002098">
    <property type="term" value="P:tRNA wobble uridine modification"/>
    <property type="evidence" value="ECO:0007669"/>
    <property type="project" value="InterPro"/>
</dbReference>
<dbReference type="GO" id="GO:0030488">
    <property type="term" value="P:tRNA methylation"/>
    <property type="evidence" value="ECO:0007669"/>
    <property type="project" value="TreeGrafter"/>
</dbReference>
<evidence type="ECO:0000256" key="4">
    <source>
        <dbReference type="ARBA" id="ARBA00020461"/>
    </source>
</evidence>
<dbReference type="InterPro" id="IPR004416">
    <property type="entry name" value="MnmG"/>
</dbReference>
<keyword evidence="11" id="KW-0963">Cytoplasm</keyword>
<dbReference type="NCBIfam" id="TIGR00136">
    <property type="entry name" value="mnmG_gidA"/>
    <property type="match status" value="1"/>
</dbReference>
<dbReference type="RefSeq" id="WP_180135192.1">
    <property type="nucleotide sequence ID" value="NZ_JABMKT010000001.1"/>
</dbReference>
<reference evidence="13 14" key="1">
    <citation type="submission" date="2020-05" db="EMBL/GenBank/DDBJ databases">
        <title>Streptobacillus felis strain LHL191014123.</title>
        <authorList>
            <person name="Fawzy A."/>
            <person name="Rau J."/>
            <person name="Risse K."/>
            <person name="Schauerte N."/>
            <person name="Geiger C."/>
            <person name="Blom J."/>
            <person name="Imirzalioglu C."/>
            <person name="Falgenhauer J."/>
            <person name="Bach A."/>
            <person name="Herden C."/>
            <person name="Eisenberg T."/>
        </authorList>
    </citation>
    <scope>NUCLEOTIDE SEQUENCE [LARGE SCALE GENOMIC DNA]</scope>
    <source>
        <strain evidence="13 14">LHL191014123</strain>
    </source>
</reference>
<dbReference type="HAMAP" id="MF_00129">
    <property type="entry name" value="MnmG_GidA"/>
    <property type="match status" value="1"/>
</dbReference>
<accession>A0A7Z0PEJ1</accession>
<comment type="similarity">
    <text evidence="3 11">Belongs to the MnmG family.</text>
</comment>
<dbReference type="AlphaFoldDB" id="A0A7Z0PEJ1"/>
<proteinExistence type="inferred from homology"/>
<keyword evidence="6 11" id="KW-0819">tRNA processing</keyword>
<name>A0A7Z0PEJ1_9FUSO</name>
<organism evidence="13 14">
    <name type="scientific">Streptobacillus felis</name>
    <dbReference type="NCBI Taxonomy" id="1384509"/>
    <lineage>
        <taxon>Bacteria</taxon>
        <taxon>Fusobacteriati</taxon>
        <taxon>Fusobacteriota</taxon>
        <taxon>Fusobacteriia</taxon>
        <taxon>Fusobacteriales</taxon>
        <taxon>Leptotrichiaceae</taxon>
        <taxon>Streptobacillus</taxon>
    </lineage>
</organism>
<comment type="subunit">
    <text evidence="9 11">Homodimer. Heterotetramer of two MnmE and two MnmG subunits.</text>
</comment>
<dbReference type="EMBL" id="JABMKT010000001">
    <property type="protein sequence ID" value="NYV27273.1"/>
    <property type="molecule type" value="Genomic_DNA"/>
</dbReference>
<evidence type="ECO:0000313" key="14">
    <source>
        <dbReference type="Proteomes" id="UP000526184"/>
    </source>
</evidence>
<dbReference type="InterPro" id="IPR002218">
    <property type="entry name" value="MnmG-rel"/>
</dbReference>
<dbReference type="Gene3D" id="1.10.10.1800">
    <property type="entry name" value="tRNA uridine 5-carboxymethylaminomethyl modification enzyme MnmG/GidA"/>
    <property type="match status" value="1"/>
</dbReference>
<dbReference type="PANTHER" id="PTHR11806">
    <property type="entry name" value="GLUCOSE INHIBITED DIVISION PROTEIN A"/>
    <property type="match status" value="1"/>
</dbReference>
<dbReference type="Pfam" id="PF21680">
    <property type="entry name" value="GIDA_C_1st"/>
    <property type="match status" value="1"/>
</dbReference>
<evidence type="ECO:0000256" key="8">
    <source>
        <dbReference type="ARBA" id="ARBA00023027"/>
    </source>
</evidence>
<comment type="cofactor">
    <cofactor evidence="1 11">
        <name>FAD</name>
        <dbReference type="ChEBI" id="CHEBI:57692"/>
    </cofactor>
</comment>
<dbReference type="Pfam" id="PF01134">
    <property type="entry name" value="GIDA"/>
    <property type="match status" value="1"/>
</dbReference>
<keyword evidence="7 11" id="KW-0274">FAD</keyword>
<dbReference type="FunFam" id="3.50.50.60:FF:000002">
    <property type="entry name" value="tRNA uridine 5-carboxymethylaminomethyl modification enzyme MnmG"/>
    <property type="match status" value="1"/>
</dbReference>
<comment type="function">
    <text evidence="2 11">NAD-binding protein involved in the addition of a carboxymethylaminomethyl (cmnm) group at the wobble position (U34) of certain tRNAs, forming tRNA-cmnm(5)s(2)U34.</text>
</comment>
<dbReference type="Gene3D" id="3.50.50.60">
    <property type="entry name" value="FAD/NAD(P)-binding domain"/>
    <property type="match status" value="2"/>
</dbReference>
<dbReference type="PROSITE" id="PS01280">
    <property type="entry name" value="GIDA_1"/>
    <property type="match status" value="1"/>
</dbReference>
<dbReference type="InterPro" id="IPR020595">
    <property type="entry name" value="MnmG-rel_CS"/>
</dbReference>
<comment type="subcellular location">
    <subcellularLocation>
        <location evidence="11">Cytoplasm</location>
    </subcellularLocation>
</comment>
<dbReference type="GO" id="GO:0005829">
    <property type="term" value="C:cytosol"/>
    <property type="evidence" value="ECO:0007669"/>
    <property type="project" value="TreeGrafter"/>
</dbReference>
<protein>
    <recommendedName>
        <fullName evidence="4 11">tRNA uridine 5-carboxymethylaminomethyl modification enzyme MnmG</fullName>
    </recommendedName>
    <alternativeName>
        <fullName evidence="10 11">Glucose-inhibited division protein A</fullName>
    </alternativeName>
</protein>
<keyword evidence="14" id="KW-1185">Reference proteome</keyword>
<evidence type="ECO:0000256" key="5">
    <source>
        <dbReference type="ARBA" id="ARBA00022630"/>
    </source>
</evidence>
<evidence type="ECO:0000256" key="6">
    <source>
        <dbReference type="ARBA" id="ARBA00022694"/>
    </source>
</evidence>
<dbReference type="SMART" id="SM01228">
    <property type="entry name" value="GIDA_assoc_3"/>
    <property type="match status" value="1"/>
</dbReference>
<evidence type="ECO:0000256" key="7">
    <source>
        <dbReference type="ARBA" id="ARBA00022827"/>
    </source>
</evidence>
<dbReference type="SUPFAM" id="SSF51905">
    <property type="entry name" value="FAD/NAD(P)-binding domain"/>
    <property type="match status" value="1"/>
</dbReference>
<feature type="domain" description="tRNA uridine 5-carboxymethylaminomethyl modification enzyme C-terminal subdomain" evidence="12">
    <location>
        <begin position="557"/>
        <end position="628"/>
    </location>
</feature>
<evidence type="ECO:0000256" key="9">
    <source>
        <dbReference type="ARBA" id="ARBA00025948"/>
    </source>
</evidence>
<keyword evidence="8 11" id="KW-0520">NAD</keyword>
<dbReference type="Proteomes" id="UP000526184">
    <property type="component" value="Unassembled WGS sequence"/>
</dbReference>
<dbReference type="InterPro" id="IPR026904">
    <property type="entry name" value="MnmG_C"/>
</dbReference>
<dbReference type="InterPro" id="IPR044920">
    <property type="entry name" value="MnmG_C_subdom_sf"/>
</dbReference>
<feature type="binding site" evidence="11">
    <location>
        <begin position="11"/>
        <end position="16"/>
    </location>
    <ligand>
        <name>FAD</name>
        <dbReference type="ChEBI" id="CHEBI:57692"/>
    </ligand>
</feature>
<evidence type="ECO:0000259" key="12">
    <source>
        <dbReference type="SMART" id="SM01228"/>
    </source>
</evidence>
<dbReference type="InterPro" id="IPR049312">
    <property type="entry name" value="GIDA_C_N"/>
</dbReference>
<sequence>MNNKYDILVIGAGHAGIEAALAGARLGLKTAMFTITLDNIGVMSCNPSIGGPAKSHLVKELDALGGQMAKTIDKSFVQIRILNTKKGPAVRALRSQADRKIYARNMKKIVENQENLDVVQDIVTELIYEKDNEKEFVVRGVKTKNGLEFYAKSVIICSGTFLNGLLYVGDKIIEGGRMGELSAKDLTSSLVDMGLTVRRFKTGTSPRIDARTINFDILEEQPGETDKVIKFSNSTPDEVIENTKQLSCYITRTNLDLHKIIRDNLNRSPLFNGTIKDSVGPRYCPSIEDKVIKFNDKDSHHLFLEPEGFDTNEVYISGLSTSYPADLQQEMVRQIEGLENARIMRYGYAVEYDFVNPNELEYTLETKKVKGLYLAGQINGTSGYEEAAVQGLIAGINASLAIKGEEPLLLERNNSYIATLIDDLITKEIEEPYRMFTARSEYRLILREDNADLRLSHIGHKIGLVDDATFGKVLDKMNNVAKTIEVLENTKLGVSNKKLVEVLEKNNETLKSGTTLKELLRRPSFTYDDIKYISEDIENMENIHFDEETEYQIEVQIKYEGYINKANAMIEKQRKLEEKIIPSELDFLEIKGITGEAKQKLHERNPHTVGQASRIAGVTPADISVLLMYLDGKIKI</sequence>
<evidence type="ECO:0000256" key="1">
    <source>
        <dbReference type="ARBA" id="ARBA00001974"/>
    </source>
</evidence>
<dbReference type="InterPro" id="IPR040131">
    <property type="entry name" value="MnmG_N"/>
</dbReference>
<dbReference type="GO" id="GO:0050660">
    <property type="term" value="F:flavin adenine dinucleotide binding"/>
    <property type="evidence" value="ECO:0007669"/>
    <property type="project" value="UniProtKB-UniRule"/>
</dbReference>
<dbReference type="InterPro" id="IPR036188">
    <property type="entry name" value="FAD/NAD-bd_sf"/>
</dbReference>
<dbReference type="PANTHER" id="PTHR11806:SF0">
    <property type="entry name" value="PROTEIN MTO1 HOMOLOG, MITOCHONDRIAL"/>
    <property type="match status" value="1"/>
</dbReference>
<evidence type="ECO:0000256" key="2">
    <source>
        <dbReference type="ARBA" id="ARBA00003717"/>
    </source>
</evidence>
<dbReference type="InterPro" id="IPR047001">
    <property type="entry name" value="MnmG_C_subdom"/>
</dbReference>
<comment type="caution">
    <text evidence="11">Lacks conserved residue(s) required for the propagation of feature annotation.</text>
</comment>
<gene>
    <name evidence="11 13" type="primary">mnmG</name>
    <name evidence="11" type="synonym">gidA</name>
    <name evidence="13" type="ORF">HP397_00330</name>
</gene>
<keyword evidence="5 11" id="KW-0285">Flavoprotein</keyword>
<dbReference type="Pfam" id="PF13932">
    <property type="entry name" value="SAM_GIDA_C"/>
    <property type="match status" value="1"/>
</dbReference>
<dbReference type="FunFam" id="1.10.150.570:FF:000001">
    <property type="entry name" value="tRNA uridine 5-carboxymethylaminomethyl modification enzyme MnmG"/>
    <property type="match status" value="1"/>
</dbReference>
<evidence type="ECO:0000256" key="11">
    <source>
        <dbReference type="HAMAP-Rule" id="MF_00129"/>
    </source>
</evidence>
<evidence type="ECO:0000313" key="13">
    <source>
        <dbReference type="EMBL" id="NYV27273.1"/>
    </source>
</evidence>
<evidence type="ECO:0000256" key="3">
    <source>
        <dbReference type="ARBA" id="ARBA00007653"/>
    </source>
</evidence>
<comment type="caution">
    <text evidence="13">The sequence shown here is derived from an EMBL/GenBank/DDBJ whole genome shotgun (WGS) entry which is preliminary data.</text>
</comment>